<organism evidence="2 3">
    <name type="scientific">Leucothrix pacifica</name>
    <dbReference type="NCBI Taxonomy" id="1247513"/>
    <lineage>
        <taxon>Bacteria</taxon>
        <taxon>Pseudomonadati</taxon>
        <taxon>Pseudomonadota</taxon>
        <taxon>Gammaproteobacteria</taxon>
        <taxon>Thiotrichales</taxon>
        <taxon>Thiotrichaceae</taxon>
        <taxon>Leucothrix</taxon>
    </lineage>
</organism>
<dbReference type="CDD" id="cd08567">
    <property type="entry name" value="GDPD_SpGDE_like"/>
    <property type="match status" value="1"/>
</dbReference>
<dbReference type="Gene3D" id="3.20.20.190">
    <property type="entry name" value="Phosphatidylinositol (PI) phosphodiesterase"/>
    <property type="match status" value="1"/>
</dbReference>
<protein>
    <submittedName>
        <fullName evidence="2">Glycerophosphodiester phosphodiesterase</fullName>
    </submittedName>
</protein>
<sequence>MKTAPTFDQIRAQDGLIHIHGHRGARGIIPENTLESFRFTFDVDVRVIELDVLMTADDIPVLTHNPSLLSDMTRDHHGQWLSHEPLVRELSLAELQSYDVGGLKPGSEYAARFPEQAFIHGMRIPTLEALCELVNQPEYADVFLNLEIKSNPHHPQATPEPAAYTKKVLEIINKYRMQERTMLQSFDWRVVHESARQAPAIPRSYLCYSSKPGRDPHEVNVSDNSPWMDGYSLADYDNSLPRLVAAAGGQIWAPYHKDLTAQAVAEARECGLMVNVWTVNELADIDRMIELGVDGIITDYPGRVQRRFMDHGLRWK</sequence>
<dbReference type="InterPro" id="IPR017946">
    <property type="entry name" value="PLC-like_Pdiesterase_TIM-brl"/>
</dbReference>
<dbReference type="OrthoDB" id="9795622at2"/>
<dbReference type="InterPro" id="IPR030395">
    <property type="entry name" value="GP_PDE_dom"/>
</dbReference>
<evidence type="ECO:0000313" key="3">
    <source>
        <dbReference type="Proteomes" id="UP000245539"/>
    </source>
</evidence>
<dbReference type="PANTHER" id="PTHR46211">
    <property type="entry name" value="GLYCEROPHOSPHORYL DIESTER PHOSPHODIESTERASE"/>
    <property type="match status" value="1"/>
</dbReference>
<dbReference type="PANTHER" id="PTHR46211:SF14">
    <property type="entry name" value="GLYCEROPHOSPHODIESTER PHOSPHODIESTERASE"/>
    <property type="match status" value="1"/>
</dbReference>
<dbReference type="Proteomes" id="UP000245539">
    <property type="component" value="Unassembled WGS sequence"/>
</dbReference>
<dbReference type="PROSITE" id="PS50007">
    <property type="entry name" value="PIPLC_X_DOMAIN"/>
    <property type="match status" value="1"/>
</dbReference>
<feature type="domain" description="GP-PDE" evidence="1">
    <location>
        <begin position="17"/>
        <end position="308"/>
    </location>
</feature>
<reference evidence="2 3" key="1">
    <citation type="submission" date="2018-05" db="EMBL/GenBank/DDBJ databases">
        <title>Leucothrix arctica sp. nov., isolated from Arctic seawater.</title>
        <authorList>
            <person name="Choi A."/>
            <person name="Baek K."/>
        </authorList>
    </citation>
    <scope>NUCLEOTIDE SEQUENCE [LARGE SCALE GENOMIC DNA]</scope>
    <source>
        <strain evidence="2 3">JCM 18388</strain>
    </source>
</reference>
<dbReference type="PROSITE" id="PS51704">
    <property type="entry name" value="GP_PDE"/>
    <property type="match status" value="1"/>
</dbReference>
<keyword evidence="3" id="KW-1185">Reference proteome</keyword>
<dbReference type="EMBL" id="QGKM01000087">
    <property type="protein sequence ID" value="PWQ92469.1"/>
    <property type="molecule type" value="Genomic_DNA"/>
</dbReference>
<proteinExistence type="predicted"/>
<evidence type="ECO:0000259" key="1">
    <source>
        <dbReference type="PROSITE" id="PS51704"/>
    </source>
</evidence>
<accession>A0A317C293</accession>
<dbReference type="GO" id="GO:0008081">
    <property type="term" value="F:phosphoric diester hydrolase activity"/>
    <property type="evidence" value="ECO:0007669"/>
    <property type="project" value="InterPro"/>
</dbReference>
<dbReference type="GO" id="GO:0006629">
    <property type="term" value="P:lipid metabolic process"/>
    <property type="evidence" value="ECO:0007669"/>
    <property type="project" value="InterPro"/>
</dbReference>
<comment type="caution">
    <text evidence="2">The sequence shown here is derived from an EMBL/GenBank/DDBJ whole genome shotgun (WGS) entry which is preliminary data.</text>
</comment>
<evidence type="ECO:0000313" key="2">
    <source>
        <dbReference type="EMBL" id="PWQ92469.1"/>
    </source>
</evidence>
<gene>
    <name evidence="2" type="ORF">DKW60_20960</name>
</gene>
<dbReference type="RefSeq" id="WP_109839618.1">
    <property type="nucleotide sequence ID" value="NZ_QGKM01000087.1"/>
</dbReference>
<dbReference type="Pfam" id="PF03009">
    <property type="entry name" value="GDPD"/>
    <property type="match status" value="1"/>
</dbReference>
<name>A0A317C293_9GAMM</name>
<dbReference type="AlphaFoldDB" id="A0A317C293"/>
<dbReference type="SUPFAM" id="SSF51695">
    <property type="entry name" value="PLC-like phosphodiesterases"/>
    <property type="match status" value="1"/>
</dbReference>